<proteinExistence type="predicted"/>
<accession>A0A5K8AC22</accession>
<reference evidence="4 5" key="1">
    <citation type="submission" date="2019-11" db="EMBL/GenBank/DDBJ databases">
        <title>Comparative genomics of hydrocarbon-degrading Desulfosarcina strains.</title>
        <authorList>
            <person name="Watanabe M."/>
            <person name="Kojima H."/>
            <person name="Fukui M."/>
        </authorList>
    </citation>
    <scope>NUCLEOTIDE SEQUENCE [LARGE SCALE GENOMIC DNA]</scope>
    <source>
        <strain evidence="5">oXyS1</strain>
    </source>
</reference>
<evidence type="ECO:0000256" key="1">
    <source>
        <dbReference type="ARBA" id="ARBA00022801"/>
    </source>
</evidence>
<gene>
    <name evidence="4" type="ORF">DSCOOX_31780</name>
</gene>
<sequence length="899" mass="101292">MAATPPARDLIAVLMPDGTPQLEWAAVETRINKSRQLLQQELADRFAAAGDGWLLSLGFSDPDIPLSPSLAFWREVAGDFTRQLIRTPDLEALRGSIRLDLPEERIDGWLDRAPMMTGVDYLNADRLKQAWEGLHLAWQTAMEAHRGTVADFIRTMSPKAHLVGRIFFHLVENKAADLPFAFLATYSTRLNQAGESRHVPLKFALQEFAGNREKLLELMATVHEAARSSPLLGDLLASGRIFQPLAWPAPQAYRFLKDIPVFERAGILCRIPNWWKSGAPRITLDLQFGSRQPSMVGMEAILAFDAGLLLDGQPLSRDEVRDLLAQSEGLAFIKNRWVAVDPDKLQKALAAYEKAEALTAGGGLSWLEAMRLQMNPEALLGDGEEDAGLVSVSHGQWLADVIGKLRDPGRLETIRPAKSFKARLRSYQRIGLNWLFFLHTLGLGACLADDMGLGKTVQVLAFLNVLYGVRKTGKTPLPPSLLVLPASLLANWTAEIQRFYPDLRVFVAHPGMQPQTDLAKGNSDLIAGCHLVITTYALAGRYRFLKEQHWHCLILDEAQAIKNPGTKQTRAIKTYTADRRLILTGTPIENRLSDLWSLFDFLNPGLLGTATEFKRFAKALSRDHARYGHLRQLIRPYVLRRLKTDKTVIRDLPDKIEMKTYTELTRRQVILYQQMVATLEKSLAEKDGMQRRGLILASLMKLKQLCNHPDQYLGDGGYAESESGKFARLRDICETIYEKRERVLIFTQFKEIIDPLCAFLADVFNRPGLFIHGSVPVGTRKRIIDQFQGETYVPFMVLSLKAGGIGLNLTRANHVIHFDRWWNPAVENQATDRAFRIGQKKNVVVHKFVTRGTVEEKIDRMIEEKKQLSDDVIASGNENWITEMDNARVMDLFRLSLEP</sequence>
<dbReference type="InterPro" id="IPR038718">
    <property type="entry name" value="SNF2-like_sf"/>
</dbReference>
<dbReference type="Proteomes" id="UP000422108">
    <property type="component" value="Chromosome"/>
</dbReference>
<dbReference type="Pfam" id="PF00271">
    <property type="entry name" value="Helicase_C"/>
    <property type="match status" value="1"/>
</dbReference>
<dbReference type="Gene3D" id="3.40.50.10810">
    <property type="entry name" value="Tandem AAA-ATPase domain"/>
    <property type="match status" value="1"/>
</dbReference>
<dbReference type="Pfam" id="PF12419">
    <property type="entry name" value="DUF3670"/>
    <property type="match status" value="1"/>
</dbReference>
<dbReference type="GO" id="GO:0005524">
    <property type="term" value="F:ATP binding"/>
    <property type="evidence" value="ECO:0007669"/>
    <property type="project" value="InterPro"/>
</dbReference>
<organism evidence="4 5">
    <name type="scientific">Desulfosarcina ovata subsp. ovata</name>
    <dbReference type="NCBI Taxonomy" id="2752305"/>
    <lineage>
        <taxon>Bacteria</taxon>
        <taxon>Pseudomonadati</taxon>
        <taxon>Thermodesulfobacteriota</taxon>
        <taxon>Desulfobacteria</taxon>
        <taxon>Desulfobacterales</taxon>
        <taxon>Desulfosarcinaceae</taxon>
        <taxon>Desulfosarcina</taxon>
    </lineage>
</organism>
<dbReference type="Gene3D" id="3.40.50.300">
    <property type="entry name" value="P-loop containing nucleotide triphosphate hydrolases"/>
    <property type="match status" value="1"/>
</dbReference>
<dbReference type="InterPro" id="IPR001650">
    <property type="entry name" value="Helicase_C-like"/>
</dbReference>
<dbReference type="PROSITE" id="PS51194">
    <property type="entry name" value="HELICASE_CTER"/>
    <property type="match status" value="1"/>
</dbReference>
<dbReference type="AlphaFoldDB" id="A0A5K8AC22"/>
<feature type="domain" description="Helicase C-terminal" evidence="3">
    <location>
        <begin position="728"/>
        <end position="881"/>
    </location>
</feature>
<dbReference type="RefSeq" id="WP_155311107.1">
    <property type="nucleotide sequence ID" value="NZ_AP021879.1"/>
</dbReference>
<feature type="domain" description="Helicase ATP-binding" evidence="2">
    <location>
        <begin position="436"/>
        <end position="605"/>
    </location>
</feature>
<keyword evidence="5" id="KW-1185">Reference proteome</keyword>
<dbReference type="SMART" id="SM00487">
    <property type="entry name" value="DEXDc"/>
    <property type="match status" value="1"/>
</dbReference>
<evidence type="ECO:0000259" key="2">
    <source>
        <dbReference type="PROSITE" id="PS51192"/>
    </source>
</evidence>
<dbReference type="SUPFAM" id="SSF52540">
    <property type="entry name" value="P-loop containing nucleoside triphosphate hydrolases"/>
    <property type="match status" value="2"/>
</dbReference>
<dbReference type="PANTHER" id="PTHR10799">
    <property type="entry name" value="SNF2/RAD54 HELICASE FAMILY"/>
    <property type="match status" value="1"/>
</dbReference>
<dbReference type="GO" id="GO:0016787">
    <property type="term" value="F:hydrolase activity"/>
    <property type="evidence" value="ECO:0007669"/>
    <property type="project" value="UniProtKB-KW"/>
</dbReference>
<keyword evidence="1" id="KW-0378">Hydrolase</keyword>
<evidence type="ECO:0008006" key="6">
    <source>
        <dbReference type="Google" id="ProtNLM"/>
    </source>
</evidence>
<dbReference type="PROSITE" id="PS51192">
    <property type="entry name" value="HELICASE_ATP_BIND_1"/>
    <property type="match status" value="1"/>
</dbReference>
<dbReference type="CDD" id="cd18793">
    <property type="entry name" value="SF2_C_SNF"/>
    <property type="match status" value="1"/>
</dbReference>
<evidence type="ECO:0000313" key="5">
    <source>
        <dbReference type="Proteomes" id="UP000422108"/>
    </source>
</evidence>
<dbReference type="InterPro" id="IPR000330">
    <property type="entry name" value="SNF2_N"/>
</dbReference>
<dbReference type="InterPro" id="IPR014001">
    <property type="entry name" value="Helicase_ATP-bd"/>
</dbReference>
<dbReference type="SMART" id="SM00490">
    <property type="entry name" value="HELICc"/>
    <property type="match status" value="1"/>
</dbReference>
<dbReference type="Pfam" id="PF00176">
    <property type="entry name" value="SNF2-rel_dom"/>
    <property type="match status" value="1"/>
</dbReference>
<dbReference type="InterPro" id="IPR022138">
    <property type="entry name" value="DUF3670"/>
</dbReference>
<protein>
    <recommendedName>
        <fullName evidence="6">Helicase</fullName>
    </recommendedName>
</protein>
<dbReference type="InterPro" id="IPR049730">
    <property type="entry name" value="SNF2/RAD54-like_C"/>
</dbReference>
<evidence type="ECO:0000259" key="3">
    <source>
        <dbReference type="PROSITE" id="PS51194"/>
    </source>
</evidence>
<dbReference type="InterPro" id="IPR027417">
    <property type="entry name" value="P-loop_NTPase"/>
</dbReference>
<name>A0A5K8AC22_9BACT</name>
<evidence type="ECO:0000313" key="4">
    <source>
        <dbReference type="EMBL" id="BBO89998.1"/>
    </source>
</evidence>
<dbReference type="EMBL" id="AP021879">
    <property type="protein sequence ID" value="BBO89998.1"/>
    <property type="molecule type" value="Genomic_DNA"/>
</dbReference>